<dbReference type="RefSeq" id="WP_343229460.1">
    <property type="nucleotide sequence ID" value="NZ_JAGFNU010000007.1"/>
</dbReference>
<dbReference type="GO" id="GO:0016757">
    <property type="term" value="F:glycosyltransferase activity"/>
    <property type="evidence" value="ECO:0007669"/>
    <property type="project" value="UniProtKB-KW"/>
</dbReference>
<name>A0ABV5JMK9_9RHOB</name>
<evidence type="ECO:0000313" key="1">
    <source>
        <dbReference type="EMBL" id="MFB9233712.1"/>
    </source>
</evidence>
<protein>
    <submittedName>
        <fullName evidence="1">Glycosyltransferase family 2 protein</fullName>
        <ecNumber evidence="1">2.4.-.-</ecNumber>
    </submittedName>
</protein>
<dbReference type="EC" id="2.4.-.-" evidence="1"/>
<dbReference type="EMBL" id="JBHMEA010000051">
    <property type="protein sequence ID" value="MFB9233712.1"/>
    <property type="molecule type" value="Genomic_DNA"/>
</dbReference>
<keyword evidence="2" id="KW-1185">Reference proteome</keyword>
<evidence type="ECO:0000313" key="2">
    <source>
        <dbReference type="Proteomes" id="UP001589683"/>
    </source>
</evidence>
<keyword evidence="1" id="KW-0808">Transferase</keyword>
<gene>
    <name evidence="1" type="ORF">ACFFUT_18115</name>
</gene>
<accession>A0ABV5JMK9</accession>
<comment type="caution">
    <text evidence="1">The sequence shown here is derived from an EMBL/GenBank/DDBJ whole genome shotgun (WGS) entry which is preliminary data.</text>
</comment>
<proteinExistence type="predicted"/>
<sequence length="294" mass="35077">MAFSTVRDEIVRLPYFLEYYRKLGVQHFLFVDNNSSDGTTEYLKAQPDVSLWSTDHSYKLARFGVDWLTWLQIKYGQDHWCLTVDADEILVYPHCDTRPLSQMTKWLDETNRRSFGAIMIDMYPKGKLNTNTYKAGDDPFAILAWFDAFNYFVQRKSDLQCLWLQGGVRFRHFFKDSPDRAPTLNKIPLVKWSRRYAYVNSTHSILPRRLNHVYDEDGVEKVTGALLHTKFLHIVAEKSREERRRREHFANSDLYDAYYQSLSENPNFWDEDSYAYRDWRQLVELQLMSQGDWR</sequence>
<dbReference type="Pfam" id="PF13704">
    <property type="entry name" value="Glyco_tranf_2_4"/>
    <property type="match status" value="1"/>
</dbReference>
<reference evidence="1 2" key="1">
    <citation type="submission" date="2024-09" db="EMBL/GenBank/DDBJ databases">
        <authorList>
            <person name="Sun Q."/>
            <person name="Mori K."/>
        </authorList>
    </citation>
    <scope>NUCLEOTIDE SEQUENCE [LARGE SCALE GENOMIC DNA]</scope>
    <source>
        <strain evidence="1 2">CECT 8726</strain>
    </source>
</reference>
<dbReference type="Proteomes" id="UP001589683">
    <property type="component" value="Unassembled WGS sequence"/>
</dbReference>
<keyword evidence="1" id="KW-0328">Glycosyltransferase</keyword>
<organism evidence="1 2">
    <name type="scientific">Pseudohalocynthiibacter aestuariivivens</name>
    <dbReference type="NCBI Taxonomy" id="1591409"/>
    <lineage>
        <taxon>Bacteria</taxon>
        <taxon>Pseudomonadati</taxon>
        <taxon>Pseudomonadota</taxon>
        <taxon>Alphaproteobacteria</taxon>
        <taxon>Rhodobacterales</taxon>
        <taxon>Paracoccaceae</taxon>
        <taxon>Pseudohalocynthiibacter</taxon>
    </lineage>
</organism>